<dbReference type="EMBL" id="LT629690">
    <property type="protein sequence ID" value="SDF77152.1"/>
    <property type="molecule type" value="Genomic_DNA"/>
</dbReference>
<keyword evidence="3" id="KW-1134">Transmembrane beta strand</keyword>
<proteinExistence type="predicted"/>
<sequence length="1291" mass="137713">MSRHDKKEERDFMRRLRIGSAANVALSFPLYRRGTALALLAFAVSASAQTGQGAVGGSVTDNLGALVPGAKVEVVSQSTGVKQTTTTNSNGLFRIQSLNPGLYTVTVEKDGFQRVSEQSVNVSAVGTTPLDIKLAVGTATDVVTVTSDSDLLNKSESNVTTTVDHAIVENLPYPERSSLEAALLVPGVVGDPLQPGGISTENPNAYTSYVTPGAGIVVGGAPPGTSSIVVDGSDVTQPSLARTGVNLSGRMVQETTVITTGLSAKYGRTGGGVIVQSSAAGTNAYHGAITYSHTDPYFNAFPDGNTAPSALHENYYGFYVGGPIYIPKIYPFKDKTFFYVGVEPARMQNSFGFRGIFPTPDELAGHLNNSLTLLNQSVLKSSGYAAALAAPRIGAINYQSTINANGFPNGPYDASQIRAIPNNDVSAQLAQNPFARYVLSQFPTPSNPGPYIKFDNSQATSQNDGTNATYKRGVINTDNRYSIRIDQHFKNDQFFVRYTVVPVGAQRFFAVAASNPLTIVPTDSAATHDLAFGYTRALTSNVVNSFHYSFMRVNQQRLAPPSTRSKDYAASYGLTPASFGYGFPSLGNLNANGVGYTMQMGLSNAAIQVDQNFIAGDDITWVHGLHQFQFGGEVRWLQSNQYDLGGATGGRYNFLANQTNNGSTGGAPLATFILGTISAFSNTPVEIPGYYRWRYYAGYFQDDWRILPNLTINAGLRYEIETPRMEKFNNQAYVRLNMPGTLNNLTTSTALCFSGSCGNPKTLWPTNYAGFEPRVGFAYAPTPKTTVRAGYTLQRLPLTGYENVPDPNFNVASQSVGGQTGGTVANSTVNYITNPVGPLTSAYTALNGNRGPILYTTGLTPVYINQTNKVPYTQMWSLTLQYQPFSRTVLQATYNGSKGTHLAGAFGGGGYSSALNVPSLSTITNAIQTHQNLGATAPNPWGITQNGALVSETGLQLLNPYQNFFSQSINELYPRGGTMEYNGLYLSVNQRLGHGLSVLANYTWSKTLDNIPDTNTGANGGGFGYVLPQNPNNPYAEWSVASFDQASRLKIGYTYDLPIGTGQSIDLHNGFLNNLIGHISTAGIATYADGLPNAISLGTVGNFVSVTPSGVNGCNATGANKFCTASALPAGYYLRPNIVPGVPLLNKNWKKNALNSSFTPYLNPAAFGCTVNGSGIATSCQAPGSLNAPELGNAPRTLAGARSPREALFDMRFSKGFQLGGRYNLRINSTFINAFNHPVYYGVNRALLSSTTASNVTGTLTHTPTASFGQFNQSQTAGMSRVILVGGEFTF</sequence>
<keyword evidence="8" id="KW-0645">Protease</keyword>
<dbReference type="GO" id="GO:0009279">
    <property type="term" value="C:cell outer membrane"/>
    <property type="evidence" value="ECO:0007669"/>
    <property type="project" value="UniProtKB-SubCell"/>
</dbReference>
<keyword evidence="4" id="KW-0812">Transmembrane</keyword>
<dbReference type="InterPro" id="IPR036942">
    <property type="entry name" value="Beta-barrel_TonB_sf"/>
</dbReference>
<dbReference type="PANTHER" id="PTHR30069">
    <property type="entry name" value="TONB-DEPENDENT OUTER MEMBRANE RECEPTOR"/>
    <property type="match status" value="1"/>
</dbReference>
<dbReference type="PANTHER" id="PTHR30069:SF46">
    <property type="entry name" value="OAR PROTEIN"/>
    <property type="match status" value="1"/>
</dbReference>
<dbReference type="InterPro" id="IPR057601">
    <property type="entry name" value="Oar-like_b-barrel"/>
</dbReference>
<feature type="domain" description="TonB-dependent transporter Oar-like beta-barrel" evidence="7">
    <location>
        <begin position="280"/>
        <end position="1272"/>
    </location>
</feature>
<accession>A0A1G7NSZ5</accession>
<dbReference type="Pfam" id="PF25183">
    <property type="entry name" value="OMP_b-brl_4"/>
    <property type="match status" value="1"/>
</dbReference>
<evidence type="ECO:0000256" key="6">
    <source>
        <dbReference type="ARBA" id="ARBA00023237"/>
    </source>
</evidence>
<keyword evidence="8" id="KW-0378">Hydrolase</keyword>
<evidence type="ECO:0000256" key="4">
    <source>
        <dbReference type="ARBA" id="ARBA00022692"/>
    </source>
</evidence>
<keyword evidence="6" id="KW-0998">Cell outer membrane</keyword>
<evidence type="ECO:0000256" key="1">
    <source>
        <dbReference type="ARBA" id="ARBA00004571"/>
    </source>
</evidence>
<name>A0A1G7NSZ5_9BACT</name>
<gene>
    <name evidence="8" type="ORF">SAMN05444167_3261</name>
</gene>
<keyword evidence="9" id="KW-1185">Reference proteome</keyword>
<evidence type="ECO:0000259" key="7">
    <source>
        <dbReference type="Pfam" id="PF25183"/>
    </source>
</evidence>
<dbReference type="Proteomes" id="UP000182427">
    <property type="component" value="Chromosome I"/>
</dbReference>
<evidence type="ECO:0000256" key="5">
    <source>
        <dbReference type="ARBA" id="ARBA00023136"/>
    </source>
</evidence>
<dbReference type="SUPFAM" id="SSF49464">
    <property type="entry name" value="Carboxypeptidase regulatory domain-like"/>
    <property type="match status" value="1"/>
</dbReference>
<evidence type="ECO:0000256" key="3">
    <source>
        <dbReference type="ARBA" id="ARBA00022452"/>
    </source>
</evidence>
<dbReference type="OrthoDB" id="97893at2"/>
<dbReference type="Gene3D" id="2.60.40.1120">
    <property type="entry name" value="Carboxypeptidase-like, regulatory domain"/>
    <property type="match status" value="1"/>
</dbReference>
<organism evidence="8 9">
    <name type="scientific">Terriglobus roseus</name>
    <dbReference type="NCBI Taxonomy" id="392734"/>
    <lineage>
        <taxon>Bacteria</taxon>
        <taxon>Pseudomonadati</taxon>
        <taxon>Acidobacteriota</taxon>
        <taxon>Terriglobia</taxon>
        <taxon>Terriglobales</taxon>
        <taxon>Acidobacteriaceae</taxon>
        <taxon>Terriglobus</taxon>
    </lineage>
</organism>
<dbReference type="GO" id="GO:0044718">
    <property type="term" value="P:siderophore transmembrane transport"/>
    <property type="evidence" value="ECO:0007669"/>
    <property type="project" value="TreeGrafter"/>
</dbReference>
<evidence type="ECO:0000313" key="8">
    <source>
        <dbReference type="EMBL" id="SDF77152.1"/>
    </source>
</evidence>
<evidence type="ECO:0000313" key="9">
    <source>
        <dbReference type="Proteomes" id="UP000182427"/>
    </source>
</evidence>
<keyword evidence="5" id="KW-0472">Membrane</keyword>
<dbReference type="Pfam" id="PF13620">
    <property type="entry name" value="CarboxypepD_reg"/>
    <property type="match status" value="1"/>
</dbReference>
<dbReference type="GO" id="GO:0004180">
    <property type="term" value="F:carboxypeptidase activity"/>
    <property type="evidence" value="ECO:0007669"/>
    <property type="project" value="UniProtKB-KW"/>
</dbReference>
<dbReference type="GO" id="GO:0015344">
    <property type="term" value="F:siderophore uptake transmembrane transporter activity"/>
    <property type="evidence" value="ECO:0007669"/>
    <property type="project" value="TreeGrafter"/>
</dbReference>
<evidence type="ECO:0000256" key="2">
    <source>
        <dbReference type="ARBA" id="ARBA00022448"/>
    </source>
</evidence>
<protein>
    <submittedName>
        <fullName evidence="8">Carboxypeptidase regulatory-like domain-containing protein</fullName>
    </submittedName>
</protein>
<dbReference type="SUPFAM" id="SSF56935">
    <property type="entry name" value="Porins"/>
    <property type="match status" value="1"/>
</dbReference>
<keyword evidence="2" id="KW-0813">Transport</keyword>
<dbReference type="InterPro" id="IPR008969">
    <property type="entry name" value="CarboxyPept-like_regulatory"/>
</dbReference>
<dbReference type="InterPro" id="IPR039426">
    <property type="entry name" value="TonB-dep_rcpt-like"/>
</dbReference>
<dbReference type="Gene3D" id="2.40.170.20">
    <property type="entry name" value="TonB-dependent receptor, beta-barrel domain"/>
    <property type="match status" value="1"/>
</dbReference>
<reference evidence="8 9" key="1">
    <citation type="submission" date="2016-10" db="EMBL/GenBank/DDBJ databases">
        <authorList>
            <person name="de Groot N.N."/>
        </authorList>
    </citation>
    <scope>NUCLEOTIDE SEQUENCE [LARGE SCALE GENOMIC DNA]</scope>
    <source>
        <strain evidence="8 9">GAS232</strain>
    </source>
</reference>
<comment type="subcellular location">
    <subcellularLocation>
        <location evidence="1">Cell outer membrane</location>
        <topology evidence="1">Multi-pass membrane protein</topology>
    </subcellularLocation>
</comment>
<keyword evidence="8" id="KW-0121">Carboxypeptidase</keyword>